<proteinExistence type="predicted"/>
<gene>
    <name evidence="2" type="primary">LOC107793624</name>
</gene>
<organism evidence="2">
    <name type="scientific">Nicotiana tabacum</name>
    <name type="common">Common tobacco</name>
    <dbReference type="NCBI Taxonomy" id="4097"/>
    <lineage>
        <taxon>Eukaryota</taxon>
        <taxon>Viridiplantae</taxon>
        <taxon>Streptophyta</taxon>
        <taxon>Embryophyta</taxon>
        <taxon>Tracheophyta</taxon>
        <taxon>Spermatophyta</taxon>
        <taxon>Magnoliopsida</taxon>
        <taxon>eudicotyledons</taxon>
        <taxon>Gunneridae</taxon>
        <taxon>Pentapetalae</taxon>
        <taxon>asterids</taxon>
        <taxon>lamiids</taxon>
        <taxon>Solanales</taxon>
        <taxon>Solanaceae</taxon>
        <taxon>Nicotianoideae</taxon>
        <taxon>Nicotianeae</taxon>
        <taxon>Nicotiana</taxon>
    </lineage>
</organism>
<evidence type="ECO:0000313" key="2">
    <source>
        <dbReference type="RefSeq" id="XP_016471501.1"/>
    </source>
</evidence>
<dbReference type="OrthoDB" id="1294181at2759"/>
<sequence>MANESKETTSTAMEMREMRALIGRIFGVLRDRQDKSDQAILELKETVESLKNQQKGKEEFEPEKPSVNASGYGNSSTLQGRGKTLTTSKVVVDVPTVDRVTTEQEEITMRISMDAVVEYSEPYKDKLGCDTFPIKPRSVSSAFGNMVTSRACYNFQLLLQGALFILDLYLLPFSSNCEMVLGGEWLATIGGQFTMDSKGMEFSYQGKKHFLPFKKSAERNKC</sequence>
<feature type="compositionally biased region" description="Basic and acidic residues" evidence="1">
    <location>
        <begin position="55"/>
        <end position="64"/>
    </location>
</feature>
<reference evidence="2" key="1">
    <citation type="submission" date="2025-08" db="UniProtKB">
        <authorList>
            <consortium name="RefSeq"/>
        </authorList>
    </citation>
    <scope>IDENTIFICATION</scope>
</reference>
<feature type="region of interest" description="Disordered" evidence="1">
    <location>
        <begin position="51"/>
        <end position="81"/>
    </location>
</feature>
<dbReference type="AlphaFoldDB" id="A0A1S4A4K5"/>
<evidence type="ECO:0000256" key="1">
    <source>
        <dbReference type="SAM" id="MobiDB-lite"/>
    </source>
</evidence>
<dbReference type="RefSeq" id="XP_016471501.1">
    <property type="nucleotide sequence ID" value="XM_016616015.1"/>
</dbReference>
<protein>
    <submittedName>
        <fullName evidence="2">Uncharacterized protein isoform X2</fullName>
    </submittedName>
</protein>
<accession>A0A1S4A4K5</accession>
<name>A0A1S4A4K5_TOBAC</name>
<feature type="compositionally biased region" description="Polar residues" evidence="1">
    <location>
        <begin position="67"/>
        <end position="79"/>
    </location>
</feature>